<dbReference type="Pfam" id="PF15711">
    <property type="entry name" value="ILEI"/>
    <property type="match status" value="1"/>
</dbReference>
<dbReference type="GO" id="GO:0000139">
    <property type="term" value="C:Golgi membrane"/>
    <property type="evidence" value="ECO:0007669"/>
    <property type="project" value="UniProtKB-SubCell"/>
</dbReference>
<keyword evidence="15 18" id="KW-0464">Manganese</keyword>
<keyword evidence="4" id="KW-0597">Phosphoprotein</keyword>
<keyword evidence="13 18" id="KW-0472">Membrane</keyword>
<keyword evidence="7 18" id="KW-0812">Transmembrane</keyword>
<dbReference type="InterPro" id="IPR004139">
    <property type="entry name" value="Glyco_trans_13"/>
</dbReference>
<evidence type="ECO:0000256" key="2">
    <source>
        <dbReference type="ARBA" id="ARBA00004922"/>
    </source>
</evidence>
<evidence type="ECO:0000256" key="11">
    <source>
        <dbReference type="ARBA" id="ARBA00022989"/>
    </source>
</evidence>
<keyword evidence="6" id="KW-0808">Transferase</keyword>
<evidence type="ECO:0000256" key="14">
    <source>
        <dbReference type="ARBA" id="ARBA00023157"/>
    </source>
</evidence>
<dbReference type="PROSITE" id="PS52031">
    <property type="entry name" value="GG_LECTIN"/>
    <property type="match status" value="1"/>
</dbReference>
<comment type="subcellular location">
    <subcellularLocation>
        <location evidence="1 18">Golgi apparatus membrane</location>
        <topology evidence="1 18">Single-pass type II membrane protein</topology>
    </subcellularLocation>
</comment>
<dbReference type="EC" id="2.4.1.-" evidence="18"/>
<evidence type="ECO:0000256" key="6">
    <source>
        <dbReference type="ARBA" id="ARBA00022679"/>
    </source>
</evidence>
<keyword evidence="10 18" id="KW-0735">Signal-anchor</keyword>
<dbReference type="InterPro" id="IPR052463">
    <property type="entry name" value="O-linked_mannose_GnT"/>
</dbReference>
<feature type="domain" description="ILEI/PANDER" evidence="20">
    <location>
        <begin position="137"/>
        <end position="226"/>
    </location>
</feature>
<evidence type="ECO:0000256" key="17">
    <source>
        <dbReference type="ARBA" id="ARBA00049045"/>
    </source>
</evidence>
<dbReference type="GO" id="GO:0030246">
    <property type="term" value="F:carbohydrate binding"/>
    <property type="evidence" value="ECO:0007669"/>
    <property type="project" value="UniProtKB-KW"/>
</dbReference>
<evidence type="ECO:0000256" key="5">
    <source>
        <dbReference type="ARBA" id="ARBA00022676"/>
    </source>
</evidence>
<keyword evidence="9" id="KW-0430">Lectin</keyword>
<organism evidence="21 22">
    <name type="scientific">Scylla paramamosain</name>
    <name type="common">Mud crab</name>
    <dbReference type="NCBI Taxonomy" id="85552"/>
    <lineage>
        <taxon>Eukaryota</taxon>
        <taxon>Metazoa</taxon>
        <taxon>Ecdysozoa</taxon>
        <taxon>Arthropoda</taxon>
        <taxon>Crustacea</taxon>
        <taxon>Multicrustacea</taxon>
        <taxon>Malacostraca</taxon>
        <taxon>Eumalacostraca</taxon>
        <taxon>Eucarida</taxon>
        <taxon>Decapoda</taxon>
        <taxon>Pleocyemata</taxon>
        <taxon>Brachyura</taxon>
        <taxon>Eubrachyura</taxon>
        <taxon>Portunoidea</taxon>
        <taxon>Portunidae</taxon>
        <taxon>Portuninae</taxon>
        <taxon>Scylla</taxon>
    </lineage>
</organism>
<dbReference type="GO" id="GO:0016266">
    <property type="term" value="P:protein O-linked glycosylation via N-acetyl-galactosamine"/>
    <property type="evidence" value="ECO:0007669"/>
    <property type="project" value="TreeGrafter"/>
</dbReference>
<proteinExistence type="inferred from homology"/>
<evidence type="ECO:0000259" key="20">
    <source>
        <dbReference type="Pfam" id="PF15711"/>
    </source>
</evidence>
<evidence type="ECO:0000256" key="8">
    <source>
        <dbReference type="ARBA" id="ARBA00022723"/>
    </source>
</evidence>
<dbReference type="PANTHER" id="PTHR46396">
    <property type="entry name" value="PROTEIN O-LINKED-MANNOSE BETA-1,2-N-ACETYLGLUCOSAMINYLTRANSFERASE 1"/>
    <property type="match status" value="1"/>
</dbReference>
<keyword evidence="14" id="KW-1015">Disulfide bond</keyword>
<comment type="similarity">
    <text evidence="3 18">Belongs to the glycosyltransferase 13 family.</text>
</comment>
<dbReference type="AlphaFoldDB" id="A0AAW0T7Q2"/>
<feature type="transmembrane region" description="Helical" evidence="18">
    <location>
        <begin position="46"/>
        <end position="67"/>
    </location>
</feature>
<dbReference type="GO" id="GO:0047223">
    <property type="term" value="F:beta-1,3-galactosyl-O-glycosyl-glycoprotein beta-1,3-N-acetylglucosaminyltransferase activity"/>
    <property type="evidence" value="ECO:0007669"/>
    <property type="project" value="TreeGrafter"/>
</dbReference>
<keyword evidence="12 18" id="KW-0333">Golgi apparatus</keyword>
<feature type="region of interest" description="Disordered" evidence="19">
    <location>
        <begin position="1"/>
        <end position="25"/>
    </location>
</feature>
<dbReference type="InterPro" id="IPR039474">
    <property type="entry name" value="POMGNT1_PANDER-like"/>
</dbReference>
<dbReference type="FunFam" id="3.90.550.10:FF:000038">
    <property type="entry name" value="protein O-linked-mannose beta-1,2-N-acetylglucosaminyltransferase 1 isoform X1"/>
    <property type="match status" value="1"/>
</dbReference>
<dbReference type="CDD" id="cd13937">
    <property type="entry name" value="PANDER_GnT-1_2_like"/>
    <property type="match status" value="1"/>
</dbReference>
<dbReference type="PANTHER" id="PTHR46396:SF1">
    <property type="entry name" value="PROTEIN O-LINKED-MANNOSE BETA-1,2-N-ACETYLGLUCOSAMINYLTRANSFERASE 1"/>
    <property type="match status" value="1"/>
</dbReference>
<dbReference type="Proteomes" id="UP001487740">
    <property type="component" value="Unassembled WGS sequence"/>
</dbReference>
<dbReference type="Pfam" id="PF03071">
    <property type="entry name" value="GNT-I"/>
    <property type="match status" value="1"/>
</dbReference>
<evidence type="ECO:0000313" key="21">
    <source>
        <dbReference type="EMBL" id="KAK8383416.1"/>
    </source>
</evidence>
<name>A0AAW0T7Q2_SCYPA</name>
<dbReference type="EMBL" id="JARAKH010000037">
    <property type="protein sequence ID" value="KAK8383416.1"/>
    <property type="molecule type" value="Genomic_DNA"/>
</dbReference>
<dbReference type="Gene3D" id="3.90.550.10">
    <property type="entry name" value="Spore Coat Polysaccharide Biosynthesis Protein SpsA, Chain A"/>
    <property type="match status" value="1"/>
</dbReference>
<comment type="caution">
    <text evidence="21">The sequence shown here is derived from an EMBL/GenBank/DDBJ whole genome shotgun (WGS) entry which is preliminary data.</text>
</comment>
<dbReference type="InterPro" id="IPR029044">
    <property type="entry name" value="Nucleotide-diphossugar_trans"/>
</dbReference>
<feature type="region of interest" description="Disordered" evidence="19">
    <location>
        <begin position="77"/>
        <end position="99"/>
    </location>
</feature>
<evidence type="ECO:0000256" key="12">
    <source>
        <dbReference type="ARBA" id="ARBA00023034"/>
    </source>
</evidence>
<keyword evidence="5 18" id="KW-0328">Glycosyltransferase</keyword>
<comment type="subunit">
    <text evidence="16">Interacts with DAG1 (via O-linked mannose moiety). Interacts (via transmembrane domain) with FKTN; the interaction is direct and is required for normal location in Golgi membranes.</text>
</comment>
<comment type="catalytic activity">
    <reaction evidence="17 18">
        <text>3-O-(alpha-D-mannosyl)-L-threonyl-[protein] + UDP-N-acetyl-alpha-D-glucosamine = 3-O-(N-acetyl-beta-D-glucosaminyl-(1-&gt;2)-alpha-D-mannosyl)-L-threonyl-[protein] + UDP + H(+)</text>
        <dbReference type="Rhea" id="RHEA:54128"/>
        <dbReference type="Rhea" id="RHEA-COMP:13547"/>
        <dbReference type="Rhea" id="RHEA-COMP:13802"/>
        <dbReference type="ChEBI" id="CHEBI:15378"/>
        <dbReference type="ChEBI" id="CHEBI:57705"/>
        <dbReference type="ChEBI" id="CHEBI:58223"/>
        <dbReference type="ChEBI" id="CHEBI:137323"/>
        <dbReference type="ChEBI" id="CHEBI:138067"/>
    </reaction>
</comment>
<keyword evidence="11 18" id="KW-1133">Transmembrane helix</keyword>
<dbReference type="InterPro" id="IPR039477">
    <property type="entry name" value="ILEI/PANDER_dom"/>
</dbReference>
<keyword evidence="8 18" id="KW-0479">Metal-binding</keyword>
<evidence type="ECO:0000256" key="1">
    <source>
        <dbReference type="ARBA" id="ARBA00004323"/>
    </source>
</evidence>
<evidence type="ECO:0000256" key="4">
    <source>
        <dbReference type="ARBA" id="ARBA00022553"/>
    </source>
</evidence>
<dbReference type="SUPFAM" id="SSF53448">
    <property type="entry name" value="Nucleotide-diphospho-sugar transferases"/>
    <property type="match status" value="1"/>
</dbReference>
<evidence type="ECO:0000256" key="9">
    <source>
        <dbReference type="ARBA" id="ARBA00022734"/>
    </source>
</evidence>
<comment type="cofactor">
    <cofactor evidence="18">
        <name>Mn(2+)</name>
        <dbReference type="ChEBI" id="CHEBI:29035"/>
    </cofactor>
    <text evidence="18">The manganese ion interacts primarily with the substrate UDP-N-acetylglucosamine.</text>
</comment>
<comment type="pathway">
    <text evidence="2 18">Protein modification; protein glycosylation.</text>
</comment>
<evidence type="ECO:0000256" key="3">
    <source>
        <dbReference type="ARBA" id="ARBA00006492"/>
    </source>
</evidence>
<reference evidence="21 22" key="1">
    <citation type="submission" date="2023-03" db="EMBL/GenBank/DDBJ databases">
        <title>High-quality genome of Scylla paramamosain provides insights in environmental adaptation.</title>
        <authorList>
            <person name="Zhang L."/>
        </authorList>
    </citation>
    <scope>NUCLEOTIDE SEQUENCE [LARGE SCALE GENOMIC DNA]</scope>
    <source>
        <strain evidence="21">LZ_2023a</strain>
        <tissue evidence="21">Muscle</tissue>
    </source>
</reference>
<evidence type="ECO:0000313" key="22">
    <source>
        <dbReference type="Proteomes" id="UP001487740"/>
    </source>
</evidence>
<gene>
    <name evidence="21" type="ORF">O3P69_019063</name>
</gene>
<comment type="function">
    <text evidence="18">Participates in O-mannosyl glycosylation by catalyzing the addition of N-acetylglucosamine to O-linked mannose on glycoproteins. Catalyzes the synthesis of the GlcNAc(beta1-2)Man(alpha1-)O-Ser/Thr moiety on alpha-dystroglycan and other O-mannosylated proteins, providing the necessary basis for the addition of further carbohydrate moieties. Is specific for alpha linked terminal mannose.</text>
</comment>
<evidence type="ECO:0000256" key="18">
    <source>
        <dbReference type="RuleBase" id="RU368119"/>
    </source>
</evidence>
<comment type="domain">
    <text evidence="18">The stem domain mediates specific interaction with beta-linked N-acetylglucosamine moieties of O-glycosylated proteins. It also interacts with its product, N-acetyl-beta-D-glucosaminyl-(1-&gt;2)-O-alpha-D-mannosylprotein.</text>
</comment>
<evidence type="ECO:0000256" key="7">
    <source>
        <dbReference type="ARBA" id="ARBA00022692"/>
    </source>
</evidence>
<evidence type="ECO:0000256" key="16">
    <source>
        <dbReference type="ARBA" id="ARBA00046887"/>
    </source>
</evidence>
<sequence>MDAWRPDPRAPPFVPRRQASLRARGAASLRRPPLLLLPRGRRLARLVQGGLMLVLMVTIAINISFIVDKTRQLRTPSATLGSEGDGGGAGVGRRNNLRLQESPPKTLMVEVLSSQNRVAVTVDGATIVEEGEEGKGRGIHVVVLQQASGAVMAQRVFDTYSPHEDEAMALFLNMVSPGRVLVLAVKDEGTFQMKASGRDALRRLGSVHAHELGWRDMWAMVAAKGGRVYEEQVSRSADFNSWGTPITLKAEVALVPLQESECSWPDTDEHRRRREFCGHIEGYGSVCSCDDPAPLAFTTEPLLNNQVHEVPVAIIASNRPHYLYRCLRSLLAAPGVNPDMITVFIDGYYEEPLAVTKLFGLRGIQHTPLGVKNARIAQHYKASLTATFNIFPAARFAIILEEDLDVSPDFFSYFSQTLTLLEEDPTLYCVSAWNDQGYEHTGSDPALLYRVETMPGLGWLLRRSLYKEELEPRWPTPEKMWDWDMWMRLGEVRRGRECIVPEVSRTYHFGSSGLNMNSFFQDTYFKKHAFNTLTYVELKDLDSLKQGPYEELLAGMFSRATLLDHTTSPCDEDFIPDTRGQTFLLFIHMAHHKDFTTWLQVAKCLRIWDLDGRGYHRGMWRLNIKTNPLLIVGVPFSQYSKYKPASLQPLNLETTSKEKTKASDKTGVRR</sequence>
<dbReference type="GO" id="GO:0030145">
    <property type="term" value="F:manganese ion binding"/>
    <property type="evidence" value="ECO:0007669"/>
    <property type="project" value="UniProtKB-UniRule"/>
</dbReference>
<evidence type="ECO:0000256" key="10">
    <source>
        <dbReference type="ARBA" id="ARBA00022968"/>
    </source>
</evidence>
<protein>
    <recommendedName>
        <fullName evidence="18">Protein O-linked-mannose beta-1,2-N-acetylglucosaminyltransferase</fullName>
        <shortName evidence="18">POMGnT1</shortName>
        <ecNumber evidence="18">2.4.1.-</ecNumber>
    </recommendedName>
</protein>
<accession>A0AAW0T7Q2</accession>
<evidence type="ECO:0000256" key="19">
    <source>
        <dbReference type="SAM" id="MobiDB-lite"/>
    </source>
</evidence>
<evidence type="ECO:0000256" key="13">
    <source>
        <dbReference type="ARBA" id="ARBA00023136"/>
    </source>
</evidence>
<keyword evidence="22" id="KW-1185">Reference proteome</keyword>
<evidence type="ECO:0000256" key="15">
    <source>
        <dbReference type="ARBA" id="ARBA00023211"/>
    </source>
</evidence>